<protein>
    <submittedName>
        <fullName evidence="2">Uncharacterized protein</fullName>
    </submittedName>
</protein>
<keyword evidence="3" id="KW-1185">Reference proteome</keyword>
<proteinExistence type="predicted"/>
<name>A0ABU6R626_9FABA</name>
<dbReference type="Proteomes" id="UP001341840">
    <property type="component" value="Unassembled WGS sequence"/>
</dbReference>
<feature type="region of interest" description="Disordered" evidence="1">
    <location>
        <begin position="40"/>
        <end position="66"/>
    </location>
</feature>
<organism evidence="2 3">
    <name type="scientific">Stylosanthes scabra</name>
    <dbReference type="NCBI Taxonomy" id="79078"/>
    <lineage>
        <taxon>Eukaryota</taxon>
        <taxon>Viridiplantae</taxon>
        <taxon>Streptophyta</taxon>
        <taxon>Embryophyta</taxon>
        <taxon>Tracheophyta</taxon>
        <taxon>Spermatophyta</taxon>
        <taxon>Magnoliopsida</taxon>
        <taxon>eudicotyledons</taxon>
        <taxon>Gunneridae</taxon>
        <taxon>Pentapetalae</taxon>
        <taxon>rosids</taxon>
        <taxon>fabids</taxon>
        <taxon>Fabales</taxon>
        <taxon>Fabaceae</taxon>
        <taxon>Papilionoideae</taxon>
        <taxon>50 kb inversion clade</taxon>
        <taxon>dalbergioids sensu lato</taxon>
        <taxon>Dalbergieae</taxon>
        <taxon>Pterocarpus clade</taxon>
        <taxon>Stylosanthes</taxon>
    </lineage>
</organism>
<accession>A0ABU6R626</accession>
<reference evidence="2 3" key="1">
    <citation type="journal article" date="2023" name="Plants (Basel)">
        <title>Bridging the Gap: Combining Genomics and Transcriptomics Approaches to Understand Stylosanthes scabra, an Orphan Legume from the Brazilian Caatinga.</title>
        <authorList>
            <person name="Ferreira-Neto J.R.C."/>
            <person name="da Silva M.D."/>
            <person name="Binneck E."/>
            <person name="de Melo N.F."/>
            <person name="da Silva R.H."/>
            <person name="de Melo A.L.T.M."/>
            <person name="Pandolfi V."/>
            <person name="Bustamante F.O."/>
            <person name="Brasileiro-Vidal A.C."/>
            <person name="Benko-Iseppon A.M."/>
        </authorList>
    </citation>
    <scope>NUCLEOTIDE SEQUENCE [LARGE SCALE GENOMIC DNA]</scope>
    <source>
        <tissue evidence="2">Leaves</tissue>
    </source>
</reference>
<evidence type="ECO:0000256" key="1">
    <source>
        <dbReference type="SAM" id="MobiDB-lite"/>
    </source>
</evidence>
<sequence length="99" mass="10946">MLGPEEQQPVIPPLLGVGSDRCSVKPASRFALHSRNKEAQAFAQTAKPNSQLGAGRPAKSNLKPRLESHSTCSITFVAPTWVTSWRYPTRRTVHTEKHI</sequence>
<comment type="caution">
    <text evidence="2">The sequence shown here is derived from an EMBL/GenBank/DDBJ whole genome shotgun (WGS) entry which is preliminary data.</text>
</comment>
<evidence type="ECO:0000313" key="2">
    <source>
        <dbReference type="EMBL" id="MED6119085.1"/>
    </source>
</evidence>
<gene>
    <name evidence="2" type="ORF">PIB30_008597</name>
</gene>
<dbReference type="EMBL" id="JASCZI010030227">
    <property type="protein sequence ID" value="MED6119085.1"/>
    <property type="molecule type" value="Genomic_DNA"/>
</dbReference>
<evidence type="ECO:0000313" key="3">
    <source>
        <dbReference type="Proteomes" id="UP001341840"/>
    </source>
</evidence>
<feature type="compositionally biased region" description="Polar residues" evidence="1">
    <location>
        <begin position="42"/>
        <end position="52"/>
    </location>
</feature>